<dbReference type="OrthoDB" id="9794725at2"/>
<name>A0A2S7N404_9BACI</name>
<keyword evidence="1 3" id="KW-0378">Hydrolase</keyword>
<reference evidence="3 4" key="1">
    <citation type="submission" date="2017-12" db="EMBL/GenBank/DDBJ databases">
        <title>Taxonomic description and draft genome of Pradoshia cofamensis Gen. nov., sp. nov., a thermotolerant bacillale isolated from anterior gut of earthworm Eisenia fetida.</title>
        <authorList>
            <person name="Saha T."/>
            <person name="Chakraborty R."/>
        </authorList>
    </citation>
    <scope>NUCLEOTIDE SEQUENCE [LARGE SCALE GENOMIC DNA]</scope>
    <source>
        <strain evidence="3 4">EAG3</strain>
    </source>
</reference>
<feature type="domain" description="BD-FAE-like" evidence="2">
    <location>
        <begin position="29"/>
        <end position="210"/>
    </location>
</feature>
<dbReference type="Gene3D" id="3.40.50.1820">
    <property type="entry name" value="alpha/beta hydrolase"/>
    <property type="match status" value="1"/>
</dbReference>
<dbReference type="RefSeq" id="WP_104847830.1">
    <property type="nucleotide sequence ID" value="NZ_PKOZ01000001.1"/>
</dbReference>
<gene>
    <name evidence="3" type="ORF">CYL18_02245</name>
</gene>
<evidence type="ECO:0000259" key="2">
    <source>
        <dbReference type="Pfam" id="PF20434"/>
    </source>
</evidence>
<dbReference type="InterPro" id="IPR049492">
    <property type="entry name" value="BD-FAE-like_dom"/>
</dbReference>
<dbReference type="PANTHER" id="PTHR48081:SF6">
    <property type="entry name" value="PEPTIDASE S9 PROLYL OLIGOPEPTIDASE CATALYTIC DOMAIN-CONTAINING PROTEIN"/>
    <property type="match status" value="1"/>
</dbReference>
<evidence type="ECO:0000256" key="1">
    <source>
        <dbReference type="ARBA" id="ARBA00022801"/>
    </source>
</evidence>
<dbReference type="PANTHER" id="PTHR48081">
    <property type="entry name" value="AB HYDROLASE SUPERFAMILY PROTEIN C4A8.06C"/>
    <property type="match status" value="1"/>
</dbReference>
<dbReference type="SUPFAM" id="SSF53474">
    <property type="entry name" value="alpha/beta-Hydrolases"/>
    <property type="match status" value="1"/>
</dbReference>
<accession>A0A2S7N404</accession>
<dbReference type="Pfam" id="PF20434">
    <property type="entry name" value="BD-FAE"/>
    <property type="match status" value="1"/>
</dbReference>
<dbReference type="EMBL" id="PKOZ01000001">
    <property type="protein sequence ID" value="PQD96733.1"/>
    <property type="molecule type" value="Genomic_DNA"/>
</dbReference>
<proteinExistence type="predicted"/>
<protein>
    <submittedName>
        <fullName evidence="3">Alpha/beta hydrolase</fullName>
    </submittedName>
</protein>
<sequence>MYPIWPKTVDMRGETPTLVPYFAPQNPTRSAIIICPGGGYRMRAWHEGEPVARWLNTLGITAFVLHYRVAPAKHPEPLSDAQRAIRYVRHHADEWGLDREKIGILGFSAGGHLAASLSNLHDYPAYQKIDAIDEESSRPDIAILCYPVITMLEHTHAGSLLCLLGDEPNQEKRELLSLENHISKQTPPTFLWHTADDQSVPVINSLMYATALSMAHVPYELHIFEHGRHGLGLAEEEPDAAKWNRLCASWLQRQGYGKR</sequence>
<keyword evidence="4" id="KW-1185">Reference proteome</keyword>
<dbReference type="InterPro" id="IPR050300">
    <property type="entry name" value="GDXG_lipolytic_enzyme"/>
</dbReference>
<dbReference type="AlphaFoldDB" id="A0A2S7N404"/>
<comment type="caution">
    <text evidence="3">The sequence shown here is derived from an EMBL/GenBank/DDBJ whole genome shotgun (WGS) entry which is preliminary data.</text>
</comment>
<dbReference type="InterPro" id="IPR029058">
    <property type="entry name" value="AB_hydrolase_fold"/>
</dbReference>
<evidence type="ECO:0000313" key="3">
    <source>
        <dbReference type="EMBL" id="PQD96733.1"/>
    </source>
</evidence>
<organism evidence="3 4">
    <name type="scientific">Pradoshia eiseniae</name>
    <dbReference type="NCBI Taxonomy" id="2064768"/>
    <lineage>
        <taxon>Bacteria</taxon>
        <taxon>Bacillati</taxon>
        <taxon>Bacillota</taxon>
        <taxon>Bacilli</taxon>
        <taxon>Bacillales</taxon>
        <taxon>Bacillaceae</taxon>
        <taxon>Pradoshia</taxon>
    </lineage>
</organism>
<dbReference type="GO" id="GO:0016787">
    <property type="term" value="F:hydrolase activity"/>
    <property type="evidence" value="ECO:0007669"/>
    <property type="project" value="UniProtKB-KW"/>
</dbReference>
<evidence type="ECO:0000313" key="4">
    <source>
        <dbReference type="Proteomes" id="UP000239663"/>
    </source>
</evidence>
<dbReference type="Proteomes" id="UP000239663">
    <property type="component" value="Unassembled WGS sequence"/>
</dbReference>